<dbReference type="InterPro" id="IPR012337">
    <property type="entry name" value="RNaseH-like_sf"/>
</dbReference>
<dbReference type="InterPro" id="IPR006054">
    <property type="entry name" value="DnaQ"/>
</dbReference>
<dbReference type="Gene3D" id="3.30.420.10">
    <property type="entry name" value="Ribonuclease H-like superfamily/Ribonuclease H"/>
    <property type="match status" value="1"/>
</dbReference>
<dbReference type="InterPro" id="IPR013520">
    <property type="entry name" value="Ribonucl_H"/>
</dbReference>
<dbReference type="Pfam" id="PF00929">
    <property type="entry name" value="RNase_T"/>
    <property type="match status" value="1"/>
</dbReference>
<dbReference type="GO" id="GO:0003887">
    <property type="term" value="F:DNA-directed DNA polymerase activity"/>
    <property type="evidence" value="ECO:0007669"/>
    <property type="project" value="InterPro"/>
</dbReference>
<keyword evidence="1 3" id="KW-0540">Nuclease</keyword>
<sequence>MKNFVAFDIETTGISPMDSRITEIGAVKIVDGNVVDEFNQLINPEISIPDNIVSLTGITDELVKDEPTINFVLPDFIDFCKGFDILGHNIKFDFSFIKTYALKLNMTFEKNALDTLTISRMVLKDLPSRRLGCLCDYYRIDYLNGHRAFNDAYATYQLYNQLKTDFYEGNKELFIPKPILWKPKKTSAITYKQKAYLAALIRKHNVVLDKQIDELSKSEASRAIDNIINTYGRAK</sequence>
<dbReference type="AlphaFoldDB" id="A0A8J8SCH1"/>
<dbReference type="GO" id="GO:0003677">
    <property type="term" value="F:DNA binding"/>
    <property type="evidence" value="ECO:0007669"/>
    <property type="project" value="InterPro"/>
</dbReference>
<dbReference type="GO" id="GO:0008408">
    <property type="term" value="F:3'-5' exonuclease activity"/>
    <property type="evidence" value="ECO:0007669"/>
    <property type="project" value="TreeGrafter"/>
</dbReference>
<dbReference type="PANTHER" id="PTHR30231">
    <property type="entry name" value="DNA POLYMERASE III SUBUNIT EPSILON"/>
    <property type="match status" value="1"/>
</dbReference>
<keyword evidence="1 3" id="KW-0269">Exonuclease</keyword>
<dbReference type="GO" id="GO:0005829">
    <property type="term" value="C:cytosol"/>
    <property type="evidence" value="ECO:0007669"/>
    <property type="project" value="TreeGrafter"/>
</dbReference>
<evidence type="ECO:0000313" key="3">
    <source>
        <dbReference type="EMBL" id="QUH29664.1"/>
    </source>
</evidence>
<reference evidence="3 4" key="1">
    <citation type="submission" date="2020-07" db="EMBL/GenBank/DDBJ databases">
        <title>Vallitalea guaymasensis genome.</title>
        <authorList>
            <person name="Postec A."/>
        </authorList>
    </citation>
    <scope>NUCLEOTIDE SEQUENCE [LARGE SCALE GENOMIC DNA]</scope>
    <source>
        <strain evidence="3 4">Ra1766G1</strain>
    </source>
</reference>
<dbReference type="Proteomes" id="UP000677305">
    <property type="component" value="Chromosome"/>
</dbReference>
<evidence type="ECO:0000259" key="2">
    <source>
        <dbReference type="SMART" id="SM00479"/>
    </source>
</evidence>
<dbReference type="GO" id="GO:0045004">
    <property type="term" value="P:DNA replication proofreading"/>
    <property type="evidence" value="ECO:0007669"/>
    <property type="project" value="TreeGrafter"/>
</dbReference>
<dbReference type="PANTHER" id="PTHR30231:SF41">
    <property type="entry name" value="DNA POLYMERASE III SUBUNIT EPSILON"/>
    <property type="match status" value="1"/>
</dbReference>
<dbReference type="SUPFAM" id="SSF53098">
    <property type="entry name" value="Ribonuclease H-like"/>
    <property type="match status" value="1"/>
</dbReference>
<feature type="domain" description="Exonuclease" evidence="2">
    <location>
        <begin position="3"/>
        <end position="168"/>
    </location>
</feature>
<dbReference type="SMART" id="SM00479">
    <property type="entry name" value="EXOIII"/>
    <property type="match status" value="1"/>
</dbReference>
<dbReference type="KEGG" id="vgu:HYG85_12435"/>
<name>A0A8J8SCH1_9FIRM</name>
<evidence type="ECO:0000256" key="1">
    <source>
        <dbReference type="ARBA" id="ARBA00022839"/>
    </source>
</evidence>
<dbReference type="FunFam" id="3.30.420.10:FF:000045">
    <property type="entry name" value="3'-5' exonuclease DinG"/>
    <property type="match status" value="1"/>
</dbReference>
<dbReference type="EMBL" id="CP058561">
    <property type="protein sequence ID" value="QUH29664.1"/>
    <property type="molecule type" value="Genomic_DNA"/>
</dbReference>
<protein>
    <submittedName>
        <fullName evidence="3">3'-5' exonuclease</fullName>
    </submittedName>
</protein>
<proteinExistence type="predicted"/>
<dbReference type="CDD" id="cd06127">
    <property type="entry name" value="DEDDh"/>
    <property type="match status" value="1"/>
</dbReference>
<dbReference type="NCBIfam" id="TIGR00573">
    <property type="entry name" value="dnaq"/>
    <property type="match status" value="1"/>
</dbReference>
<accession>A0A8J8SCH1</accession>
<dbReference type="InterPro" id="IPR036397">
    <property type="entry name" value="RNaseH_sf"/>
</dbReference>
<dbReference type="RefSeq" id="WP_212689929.1">
    <property type="nucleotide sequence ID" value="NZ_CP058561.1"/>
</dbReference>
<gene>
    <name evidence="3" type="ORF">HYG85_12435</name>
</gene>
<keyword evidence="1 3" id="KW-0378">Hydrolase</keyword>
<evidence type="ECO:0000313" key="4">
    <source>
        <dbReference type="Proteomes" id="UP000677305"/>
    </source>
</evidence>
<keyword evidence="4" id="KW-1185">Reference proteome</keyword>
<organism evidence="3 4">
    <name type="scientific">Vallitalea guaymasensis</name>
    <dbReference type="NCBI Taxonomy" id="1185412"/>
    <lineage>
        <taxon>Bacteria</taxon>
        <taxon>Bacillati</taxon>
        <taxon>Bacillota</taxon>
        <taxon>Clostridia</taxon>
        <taxon>Lachnospirales</taxon>
        <taxon>Vallitaleaceae</taxon>
        <taxon>Vallitalea</taxon>
    </lineage>
</organism>